<dbReference type="PANTHER" id="PTHR46652">
    <property type="entry name" value="LEUCINE-RICH REPEAT AND IQ DOMAIN-CONTAINING PROTEIN 1-RELATED"/>
    <property type="match status" value="1"/>
</dbReference>
<dbReference type="PANTHER" id="PTHR46652:SF7">
    <property type="entry name" value="LEUCINE-RICH REPEAT AND IQ DOMAIN-CONTAINING PROTEIN 1"/>
    <property type="match status" value="1"/>
</dbReference>
<dbReference type="Gene3D" id="3.80.10.10">
    <property type="entry name" value="Ribonuclease Inhibitor"/>
    <property type="match status" value="2"/>
</dbReference>
<reference evidence="4 5" key="1">
    <citation type="journal article" date="2017" name="Int. J. Parasitol.">
        <title>The genome of the protozoan parasite Cystoisospora suis and a reverse vaccinology approach to identify vaccine candidates.</title>
        <authorList>
            <person name="Palmieri N."/>
            <person name="Shrestha A."/>
            <person name="Ruttkowski B."/>
            <person name="Beck T."/>
            <person name="Vogl C."/>
            <person name="Tomley F."/>
            <person name="Blake D.P."/>
            <person name="Joachim A."/>
        </authorList>
    </citation>
    <scope>NUCLEOTIDE SEQUENCE [LARGE SCALE GENOMIC DNA]</scope>
    <source>
        <strain evidence="4 5">Wien I</strain>
    </source>
</reference>
<feature type="compositionally biased region" description="Low complexity" evidence="3">
    <location>
        <begin position="495"/>
        <end position="526"/>
    </location>
</feature>
<dbReference type="SUPFAM" id="SSF52058">
    <property type="entry name" value="L domain-like"/>
    <property type="match status" value="1"/>
</dbReference>
<dbReference type="VEuPathDB" id="ToxoDB:CSUI_003636"/>
<organism evidence="4 5">
    <name type="scientific">Cystoisospora suis</name>
    <dbReference type="NCBI Taxonomy" id="483139"/>
    <lineage>
        <taxon>Eukaryota</taxon>
        <taxon>Sar</taxon>
        <taxon>Alveolata</taxon>
        <taxon>Apicomplexa</taxon>
        <taxon>Conoidasida</taxon>
        <taxon>Coccidia</taxon>
        <taxon>Eucoccidiorida</taxon>
        <taxon>Eimeriorina</taxon>
        <taxon>Sarcocystidae</taxon>
        <taxon>Cystoisospora</taxon>
    </lineage>
</organism>
<dbReference type="InterPro" id="IPR001611">
    <property type="entry name" value="Leu-rich_rpt"/>
</dbReference>
<keyword evidence="1" id="KW-0433">Leucine-rich repeat</keyword>
<proteinExistence type="predicted"/>
<accession>A0A2C6L443</accession>
<dbReference type="InterPro" id="IPR025875">
    <property type="entry name" value="Leu-rich_rpt_4"/>
</dbReference>
<feature type="compositionally biased region" description="Low complexity" evidence="3">
    <location>
        <begin position="417"/>
        <end position="436"/>
    </location>
</feature>
<feature type="compositionally biased region" description="Basic and acidic residues" evidence="3">
    <location>
        <begin position="439"/>
        <end position="452"/>
    </location>
</feature>
<gene>
    <name evidence="4" type="ORF">CSUI_003636</name>
</gene>
<feature type="compositionally biased region" description="Polar residues" evidence="3">
    <location>
        <begin position="224"/>
        <end position="234"/>
    </location>
</feature>
<feature type="region of interest" description="Disordered" evidence="3">
    <location>
        <begin position="479"/>
        <end position="595"/>
    </location>
</feature>
<evidence type="ECO:0000256" key="1">
    <source>
        <dbReference type="ARBA" id="ARBA00022614"/>
    </source>
</evidence>
<dbReference type="RefSeq" id="XP_067924192.1">
    <property type="nucleotide sequence ID" value="XM_068063832.1"/>
</dbReference>
<keyword evidence="2" id="KW-0677">Repeat</keyword>
<feature type="compositionally biased region" description="Low complexity" evidence="3">
    <location>
        <begin position="71"/>
        <end position="87"/>
    </location>
</feature>
<feature type="compositionally biased region" description="Basic and acidic residues" evidence="3">
    <location>
        <begin position="281"/>
        <end position="306"/>
    </location>
</feature>
<evidence type="ECO:0000256" key="3">
    <source>
        <dbReference type="SAM" id="MobiDB-lite"/>
    </source>
</evidence>
<dbReference type="OrthoDB" id="333697at2759"/>
<name>A0A2C6L443_9APIC</name>
<dbReference type="InterPro" id="IPR032675">
    <property type="entry name" value="LRR_dom_sf"/>
</dbReference>
<dbReference type="EMBL" id="MIGC01001642">
    <property type="protein sequence ID" value="PHJ22515.1"/>
    <property type="molecule type" value="Genomic_DNA"/>
</dbReference>
<evidence type="ECO:0000256" key="2">
    <source>
        <dbReference type="ARBA" id="ARBA00022737"/>
    </source>
</evidence>
<dbReference type="GeneID" id="94427043"/>
<feature type="compositionally biased region" description="Low complexity" evidence="3">
    <location>
        <begin position="172"/>
        <end position="183"/>
    </location>
</feature>
<feature type="compositionally biased region" description="Basic and acidic residues" evidence="3">
    <location>
        <begin position="149"/>
        <end position="171"/>
    </location>
</feature>
<dbReference type="AlphaFoldDB" id="A0A2C6L443"/>
<dbReference type="Pfam" id="PF12799">
    <property type="entry name" value="LRR_4"/>
    <property type="match status" value="1"/>
</dbReference>
<protein>
    <submittedName>
        <fullName evidence="4">Leucine rich repeat-containing protein</fullName>
    </submittedName>
</protein>
<feature type="region of interest" description="Disordered" evidence="3">
    <location>
        <begin position="1"/>
        <end position="457"/>
    </location>
</feature>
<dbReference type="InterPro" id="IPR050836">
    <property type="entry name" value="SDS22/Internalin_LRR"/>
</dbReference>
<evidence type="ECO:0000313" key="5">
    <source>
        <dbReference type="Proteomes" id="UP000221165"/>
    </source>
</evidence>
<feature type="compositionally biased region" description="Low complexity" evidence="3">
    <location>
        <begin position="214"/>
        <end position="223"/>
    </location>
</feature>
<feature type="compositionally biased region" description="Low complexity" evidence="3">
    <location>
        <begin position="1"/>
        <end position="17"/>
    </location>
</feature>
<feature type="compositionally biased region" description="Low complexity" evidence="3">
    <location>
        <begin position="121"/>
        <end position="148"/>
    </location>
</feature>
<feature type="compositionally biased region" description="Basic and acidic residues" evidence="3">
    <location>
        <begin position="235"/>
        <end position="253"/>
    </location>
</feature>
<evidence type="ECO:0000313" key="4">
    <source>
        <dbReference type="EMBL" id="PHJ22515.1"/>
    </source>
</evidence>
<keyword evidence="5" id="KW-1185">Reference proteome</keyword>
<sequence>MKTSPSSSSSLSSSSSSPTPPLSSPCSPVKKRSKGDEAHSMYPKNVEVASYNEKTRRKGREEEGEEERDGLLSSSSSILSPSIPRGRLPSKSHKHQASPTMSGVCTPQGEGGQYMTKYYHSKSSSSSSTSSSPSKIPRLSSSSPLRHSTNLDKSDKALEREGHEEDQEKKFSSSFSSTSPSSPCKKGMNTPFSRVKHHSPSPSIKPSKDKEDNLPSSSSPLSSDVHTPSSTTTRSRYEEGTEQDLQHVRKKSESFPNARASPAVTEWKKKNNNSQKQQESTSERGGAEESRERGLSHLLEKKDHLSMKKKSHGTSRIIPSSSTLLHSQNGKKDPPQEMKEEKKGGKTQEKSFVLSHEEEEEENKKKKKQREDSRHLQHLQSKHNPSFSRPTPHPNAPSSSLAGTPQHVDAGKKRTPSMTSSALSSFSSSSSLSKVHSFQRKDSQMKKLEERPSLQAIPKVTLSILSDLIASSPSLLLQKNKNKNRFPHPASHEQPSSAPSNRPPNRSSPHTPQHKTSSSSSLQQLKKSQEPREDDSPKEEEEEEEERKKEGEECKENQRPSSTTKKQSKNEERNLPLHSSSSPSSSSSPPPQDLSTVAALDLHGRKAEEIDDLSLCKQLRRLDISENLLSSLQFTSMNLELRCLKAANNRLSSGIDLKQSLQHLSNLVVLDLSDNTQIVGLDDFSTLTSLKTLVLSGNGLKKLSFSSPIFSHLECLILSRNKIEEVEKPSKPLQSLKKLSLSDNRLKVS</sequence>
<comment type="caution">
    <text evidence="4">The sequence shown here is derived from an EMBL/GenBank/DDBJ whole genome shotgun (WGS) entry which is preliminary data.</text>
</comment>
<feature type="compositionally biased region" description="Acidic residues" evidence="3">
    <location>
        <begin position="536"/>
        <end position="545"/>
    </location>
</feature>
<feature type="compositionally biased region" description="Basic and acidic residues" evidence="3">
    <location>
        <begin position="330"/>
        <end position="349"/>
    </location>
</feature>
<feature type="compositionally biased region" description="Polar residues" evidence="3">
    <location>
        <begin position="317"/>
        <end position="328"/>
    </location>
</feature>
<dbReference type="PROSITE" id="PS51450">
    <property type="entry name" value="LRR"/>
    <property type="match status" value="1"/>
</dbReference>
<dbReference type="Proteomes" id="UP000221165">
    <property type="component" value="Unassembled WGS sequence"/>
</dbReference>
<feature type="compositionally biased region" description="Basic and acidic residues" evidence="3">
    <location>
        <begin position="546"/>
        <end position="558"/>
    </location>
</feature>